<dbReference type="InterPro" id="IPR000719">
    <property type="entry name" value="Prot_kinase_dom"/>
</dbReference>
<dbReference type="SUPFAM" id="SSF56112">
    <property type="entry name" value="Protein kinase-like (PK-like)"/>
    <property type="match status" value="1"/>
</dbReference>
<feature type="domain" description="Protein kinase" evidence="1">
    <location>
        <begin position="53"/>
        <end position="343"/>
    </location>
</feature>
<dbReference type="Gene3D" id="1.10.510.10">
    <property type="entry name" value="Transferase(Phosphotransferase) domain 1"/>
    <property type="match status" value="1"/>
</dbReference>
<protein>
    <recommendedName>
        <fullName evidence="1">Protein kinase domain-containing protein</fullName>
    </recommendedName>
</protein>
<comment type="caution">
    <text evidence="2">The sequence shown here is derived from an EMBL/GenBank/DDBJ whole genome shotgun (WGS) entry which is preliminary data.</text>
</comment>
<dbReference type="PANTHER" id="PTHR44167:SF24">
    <property type="entry name" value="SERINE_THREONINE-PROTEIN KINASE CHK2"/>
    <property type="match status" value="1"/>
</dbReference>
<gene>
    <name evidence="2" type="ORF">VKT23_013703</name>
</gene>
<organism evidence="2 3">
    <name type="scientific">Marasmiellus scandens</name>
    <dbReference type="NCBI Taxonomy" id="2682957"/>
    <lineage>
        <taxon>Eukaryota</taxon>
        <taxon>Fungi</taxon>
        <taxon>Dikarya</taxon>
        <taxon>Basidiomycota</taxon>
        <taxon>Agaricomycotina</taxon>
        <taxon>Agaricomycetes</taxon>
        <taxon>Agaricomycetidae</taxon>
        <taxon>Agaricales</taxon>
        <taxon>Marasmiineae</taxon>
        <taxon>Omphalotaceae</taxon>
        <taxon>Marasmiellus</taxon>
    </lineage>
</organism>
<dbReference type="PROSITE" id="PS50011">
    <property type="entry name" value="PROTEIN_KINASE_DOM"/>
    <property type="match status" value="1"/>
</dbReference>
<evidence type="ECO:0000259" key="1">
    <source>
        <dbReference type="PROSITE" id="PS50011"/>
    </source>
</evidence>
<dbReference type="PANTHER" id="PTHR44167">
    <property type="entry name" value="OVARIAN-SPECIFIC SERINE/THREONINE-PROTEIN KINASE LOK-RELATED"/>
    <property type="match status" value="1"/>
</dbReference>
<dbReference type="InterPro" id="IPR011009">
    <property type="entry name" value="Kinase-like_dom_sf"/>
</dbReference>
<accession>A0ABR1J2U3</accession>
<dbReference type="InterPro" id="IPR008271">
    <property type="entry name" value="Ser/Thr_kinase_AS"/>
</dbReference>
<dbReference type="SMART" id="SM00220">
    <property type="entry name" value="S_TKc"/>
    <property type="match status" value="1"/>
</dbReference>
<keyword evidence="3" id="KW-1185">Reference proteome</keyword>
<dbReference type="PROSITE" id="PS00108">
    <property type="entry name" value="PROTEIN_KINASE_ST"/>
    <property type="match status" value="1"/>
</dbReference>
<name>A0ABR1J2U3_9AGAR</name>
<dbReference type="EMBL" id="JBANRG010000038">
    <property type="protein sequence ID" value="KAK7448441.1"/>
    <property type="molecule type" value="Genomic_DNA"/>
</dbReference>
<proteinExistence type="predicted"/>
<evidence type="ECO:0000313" key="3">
    <source>
        <dbReference type="Proteomes" id="UP001498398"/>
    </source>
</evidence>
<reference evidence="2 3" key="1">
    <citation type="submission" date="2024-01" db="EMBL/GenBank/DDBJ databases">
        <title>A draft genome for the cacao thread blight pathogen Marasmiellus scandens.</title>
        <authorList>
            <person name="Baruah I.K."/>
            <person name="Leung J."/>
            <person name="Bukari Y."/>
            <person name="Amoako-Attah I."/>
            <person name="Meinhardt L.W."/>
            <person name="Bailey B.A."/>
            <person name="Cohen S.P."/>
        </authorList>
    </citation>
    <scope>NUCLEOTIDE SEQUENCE [LARGE SCALE GENOMIC DNA]</scope>
    <source>
        <strain evidence="2 3">GH-19</strain>
    </source>
</reference>
<evidence type="ECO:0000313" key="2">
    <source>
        <dbReference type="EMBL" id="KAK7448441.1"/>
    </source>
</evidence>
<sequence>MPAQPKFPGDLTDGEAFWRDHSSWLLERGYQLRPRYQPGWKPSWIADNSPDRYEYEDAQEVMEAFHLMDALRVSDGLLVMIKKVEVPDPANPPQEFRINQLLASGVLSIDDPRNHCVPVYEILQLPETGHKYLVVMPLLREWWHDWDDVPFATIGEALSFVRQLFEGVQSLHSRYIAHNDIKHDNILVDSAPLYKVLMHPVVPYQKYDWSDRASRRSITRHPVKYYFIDFDLTRQYDLQAGPARERPIYGGDTTVPEFHARPDELRDPFAIDIYRLGNLIRRFLMSTQLVWELEEVDNLKINHAMDFMSPLVADMTQDDPVKRPNIDEVVSRFDEIVRGLSFFKLRSRFWPGFRKEGFLARVFWIIPRHFISQVINVIGRYPAIPPTPPAPRGKKQSP</sequence>
<dbReference type="Proteomes" id="UP001498398">
    <property type="component" value="Unassembled WGS sequence"/>
</dbReference>